<dbReference type="AlphaFoldDB" id="A0A822Z2E5"/>
<evidence type="ECO:0000256" key="1">
    <source>
        <dbReference type="SAM" id="Phobius"/>
    </source>
</evidence>
<sequence length="62" mass="7202">MENRKYIFQGRGKHDRSEALDVRSIAHSSYDIRGISDIFIYGCFEISIVLMNCHIFFMSLGI</sequence>
<evidence type="ECO:0000313" key="2">
    <source>
        <dbReference type="EMBL" id="DAD37605.1"/>
    </source>
</evidence>
<name>A0A822Z2E5_NELNU</name>
<keyword evidence="1" id="KW-0812">Transmembrane</keyword>
<dbReference type="Proteomes" id="UP000607653">
    <property type="component" value="Unassembled WGS sequence"/>
</dbReference>
<evidence type="ECO:0000313" key="3">
    <source>
        <dbReference type="Proteomes" id="UP000607653"/>
    </source>
</evidence>
<dbReference type="EMBL" id="DUZY01000004">
    <property type="protein sequence ID" value="DAD37605.1"/>
    <property type="molecule type" value="Genomic_DNA"/>
</dbReference>
<feature type="transmembrane region" description="Helical" evidence="1">
    <location>
        <begin position="38"/>
        <end position="60"/>
    </location>
</feature>
<keyword evidence="1" id="KW-1133">Transmembrane helix</keyword>
<keyword evidence="1" id="KW-0472">Membrane</keyword>
<accession>A0A822Z2E5</accession>
<proteinExistence type="predicted"/>
<reference evidence="2 3" key="1">
    <citation type="journal article" date="2020" name="Mol. Biol. Evol.">
        <title>Distinct Expression and Methylation Patterns for Genes with Different Fates following a Single Whole-Genome Duplication in Flowering Plants.</title>
        <authorList>
            <person name="Shi T."/>
            <person name="Rahmani R.S."/>
            <person name="Gugger P.F."/>
            <person name="Wang M."/>
            <person name="Li H."/>
            <person name="Zhang Y."/>
            <person name="Li Z."/>
            <person name="Wang Q."/>
            <person name="Van de Peer Y."/>
            <person name="Marchal K."/>
            <person name="Chen J."/>
        </authorList>
    </citation>
    <scope>NUCLEOTIDE SEQUENCE [LARGE SCALE GENOMIC DNA]</scope>
    <source>
        <tissue evidence="2">Leaf</tissue>
    </source>
</reference>
<protein>
    <submittedName>
        <fullName evidence="2">Uncharacterized protein</fullName>
    </submittedName>
</protein>
<comment type="caution">
    <text evidence="2">The sequence shown here is derived from an EMBL/GenBank/DDBJ whole genome shotgun (WGS) entry which is preliminary data.</text>
</comment>
<gene>
    <name evidence="2" type="ORF">HUJ06_008246</name>
</gene>
<keyword evidence="3" id="KW-1185">Reference proteome</keyword>
<organism evidence="2 3">
    <name type="scientific">Nelumbo nucifera</name>
    <name type="common">Sacred lotus</name>
    <dbReference type="NCBI Taxonomy" id="4432"/>
    <lineage>
        <taxon>Eukaryota</taxon>
        <taxon>Viridiplantae</taxon>
        <taxon>Streptophyta</taxon>
        <taxon>Embryophyta</taxon>
        <taxon>Tracheophyta</taxon>
        <taxon>Spermatophyta</taxon>
        <taxon>Magnoliopsida</taxon>
        <taxon>Proteales</taxon>
        <taxon>Nelumbonaceae</taxon>
        <taxon>Nelumbo</taxon>
    </lineage>
</organism>